<gene>
    <name evidence="1" type="ORF">V6N11_077072</name>
</gene>
<evidence type="ECO:0000313" key="1">
    <source>
        <dbReference type="EMBL" id="KAK9035021.1"/>
    </source>
</evidence>
<comment type="caution">
    <text evidence="1">The sequence shown here is derived from an EMBL/GenBank/DDBJ whole genome shotgun (WGS) entry which is preliminary data.</text>
</comment>
<name>A0ABR2TC02_9ROSI</name>
<reference evidence="1 2" key="1">
    <citation type="journal article" date="2024" name="G3 (Bethesda)">
        <title>Genome assembly of Hibiscus sabdariffa L. provides insights into metabolisms of medicinal natural products.</title>
        <authorList>
            <person name="Kim T."/>
        </authorList>
    </citation>
    <scope>NUCLEOTIDE SEQUENCE [LARGE SCALE GENOMIC DNA]</scope>
    <source>
        <strain evidence="1">TK-2024</strain>
        <tissue evidence="1">Old leaves</tissue>
    </source>
</reference>
<organism evidence="1 2">
    <name type="scientific">Hibiscus sabdariffa</name>
    <name type="common">roselle</name>
    <dbReference type="NCBI Taxonomy" id="183260"/>
    <lineage>
        <taxon>Eukaryota</taxon>
        <taxon>Viridiplantae</taxon>
        <taxon>Streptophyta</taxon>
        <taxon>Embryophyta</taxon>
        <taxon>Tracheophyta</taxon>
        <taxon>Spermatophyta</taxon>
        <taxon>Magnoliopsida</taxon>
        <taxon>eudicotyledons</taxon>
        <taxon>Gunneridae</taxon>
        <taxon>Pentapetalae</taxon>
        <taxon>rosids</taxon>
        <taxon>malvids</taxon>
        <taxon>Malvales</taxon>
        <taxon>Malvaceae</taxon>
        <taxon>Malvoideae</taxon>
        <taxon>Hibiscus</taxon>
    </lineage>
</organism>
<dbReference type="Proteomes" id="UP001396334">
    <property type="component" value="Unassembled WGS sequence"/>
</dbReference>
<keyword evidence="2" id="KW-1185">Reference proteome</keyword>
<accession>A0ABR2TC02</accession>
<proteinExistence type="predicted"/>
<evidence type="ECO:0000313" key="2">
    <source>
        <dbReference type="Proteomes" id="UP001396334"/>
    </source>
</evidence>
<dbReference type="EMBL" id="JBBPBN010000006">
    <property type="protein sequence ID" value="KAK9035021.1"/>
    <property type="molecule type" value="Genomic_DNA"/>
</dbReference>
<sequence length="77" mass="8733">MYLDYDGICTVIVSHEGKKLHLNLVMFCVEQSLMASPTRKNSETAETSTLELAVSFAMEEGKFPLHYLLHTTSDFDF</sequence>
<protein>
    <submittedName>
        <fullName evidence="1">Uncharacterized protein</fullName>
    </submittedName>
</protein>